<organism evidence="1 2">
    <name type="scientific">Trifolium subterraneum</name>
    <name type="common">Subterranean clover</name>
    <dbReference type="NCBI Taxonomy" id="3900"/>
    <lineage>
        <taxon>Eukaryota</taxon>
        <taxon>Viridiplantae</taxon>
        <taxon>Streptophyta</taxon>
        <taxon>Embryophyta</taxon>
        <taxon>Tracheophyta</taxon>
        <taxon>Spermatophyta</taxon>
        <taxon>Magnoliopsida</taxon>
        <taxon>eudicotyledons</taxon>
        <taxon>Gunneridae</taxon>
        <taxon>Pentapetalae</taxon>
        <taxon>rosids</taxon>
        <taxon>fabids</taxon>
        <taxon>Fabales</taxon>
        <taxon>Fabaceae</taxon>
        <taxon>Papilionoideae</taxon>
        <taxon>50 kb inversion clade</taxon>
        <taxon>NPAAA clade</taxon>
        <taxon>Hologalegina</taxon>
        <taxon>IRL clade</taxon>
        <taxon>Trifolieae</taxon>
        <taxon>Trifolium</taxon>
    </lineage>
</organism>
<gene>
    <name evidence="1" type="ORF">TSUD_333500</name>
</gene>
<accession>A0A2Z6NT67</accession>
<dbReference type="OrthoDB" id="10493056at2759"/>
<proteinExistence type="predicted"/>
<evidence type="ECO:0000313" key="2">
    <source>
        <dbReference type="Proteomes" id="UP000242715"/>
    </source>
</evidence>
<reference evidence="2" key="1">
    <citation type="journal article" date="2017" name="Front. Plant Sci.">
        <title>Climate Clever Clovers: New Paradigm to Reduce the Environmental Footprint of Ruminants by Breeding Low Methanogenic Forages Utilizing Haplotype Variation.</title>
        <authorList>
            <person name="Kaur P."/>
            <person name="Appels R."/>
            <person name="Bayer P.E."/>
            <person name="Keeble-Gagnere G."/>
            <person name="Wang J."/>
            <person name="Hirakawa H."/>
            <person name="Shirasawa K."/>
            <person name="Vercoe P."/>
            <person name="Stefanova K."/>
            <person name="Durmic Z."/>
            <person name="Nichols P."/>
            <person name="Revell C."/>
            <person name="Isobe S.N."/>
            <person name="Edwards D."/>
            <person name="Erskine W."/>
        </authorList>
    </citation>
    <scope>NUCLEOTIDE SEQUENCE [LARGE SCALE GENOMIC DNA]</scope>
    <source>
        <strain evidence="2">cv. Daliak</strain>
    </source>
</reference>
<name>A0A2Z6NT67_TRISU</name>
<evidence type="ECO:0000313" key="1">
    <source>
        <dbReference type="EMBL" id="GAU33227.1"/>
    </source>
</evidence>
<sequence>MSRESDTVFHGVTWPNYEPMELDTTVLHGVTRPNSEPKPIQLKPALTYEPILVKSMSEEARYEFLMRECYKGLECYVNQSYYDPLPPSPLLFGGSPVYPIDITDEDHADRPMLKKFSELALEYYYNKKGASFEFHDLVKYALWYDARFMAIYTGLTRPDPTEHYITFQAKAKGDTSSCPAITTFQAKILEREDDKDKPPVVEECRIKK</sequence>
<keyword evidence="2" id="KW-1185">Reference proteome</keyword>
<dbReference type="AlphaFoldDB" id="A0A2Z6NT67"/>
<protein>
    <submittedName>
        <fullName evidence="1">Uncharacterized protein</fullName>
    </submittedName>
</protein>
<dbReference type="EMBL" id="DF973520">
    <property type="protein sequence ID" value="GAU33227.1"/>
    <property type="molecule type" value="Genomic_DNA"/>
</dbReference>
<dbReference type="Proteomes" id="UP000242715">
    <property type="component" value="Unassembled WGS sequence"/>
</dbReference>